<protein>
    <submittedName>
        <fullName evidence="3">Carboxylesterase</fullName>
    </submittedName>
</protein>
<proteinExistence type="predicted"/>
<dbReference type="GO" id="GO:0016787">
    <property type="term" value="F:hydrolase activity"/>
    <property type="evidence" value="ECO:0007669"/>
    <property type="project" value="UniProtKB-KW"/>
</dbReference>
<organism evidence="3 4">
    <name type="scientific">Paludibacterium purpuratum</name>
    <dbReference type="NCBI Taxonomy" id="1144873"/>
    <lineage>
        <taxon>Bacteria</taxon>
        <taxon>Pseudomonadati</taxon>
        <taxon>Pseudomonadota</taxon>
        <taxon>Betaproteobacteria</taxon>
        <taxon>Neisseriales</taxon>
        <taxon>Chromobacteriaceae</taxon>
        <taxon>Paludibacterium</taxon>
    </lineage>
</organism>
<evidence type="ECO:0000259" key="2">
    <source>
        <dbReference type="Pfam" id="PF12146"/>
    </source>
</evidence>
<dbReference type="SUPFAM" id="SSF53474">
    <property type="entry name" value="alpha/beta-Hydrolases"/>
    <property type="match status" value="1"/>
</dbReference>
<dbReference type="EMBL" id="SNZP01000012">
    <property type="protein sequence ID" value="TDR73891.1"/>
    <property type="molecule type" value="Genomic_DNA"/>
</dbReference>
<sequence>MDTRQPLHIDTEQLGTTVDFIQLDGGPHAVLLLHGLAGSAFEVMHVAKSLNQQGYTVRIPILPGHRRTVADLAATTWHDWYAAAEKHFETLSASHQRVSVSGLCMGSLLSLQLAARKRHRVASVVAMSTTLAYDGSSIPWYSFLLPLVLYTPLKHLWSYKEGGNFGIKHKGMRKRMSAKMGEKSRVAYNRTPADSIREMRGLMRSTRNCLGQITAPTLILHAREDNVASPRNADYLERHLGSTHIEKIILDDCYHVITVDKQKSLVACEAGRFIAERAQAATSPSIEVALPIGVPKPAEHSIPGFFPAVAPRMRMA</sequence>
<feature type="domain" description="Serine aminopeptidase S33" evidence="2">
    <location>
        <begin position="29"/>
        <end position="261"/>
    </location>
</feature>
<dbReference type="Proteomes" id="UP000295611">
    <property type="component" value="Unassembled WGS sequence"/>
</dbReference>
<evidence type="ECO:0000313" key="4">
    <source>
        <dbReference type="Proteomes" id="UP000295611"/>
    </source>
</evidence>
<dbReference type="InterPro" id="IPR022742">
    <property type="entry name" value="Hydrolase_4"/>
</dbReference>
<dbReference type="Pfam" id="PF12146">
    <property type="entry name" value="Hydrolase_4"/>
    <property type="match status" value="1"/>
</dbReference>
<dbReference type="GO" id="GO:0016020">
    <property type="term" value="C:membrane"/>
    <property type="evidence" value="ECO:0007669"/>
    <property type="project" value="TreeGrafter"/>
</dbReference>
<dbReference type="AlphaFoldDB" id="A0A4R7AZM4"/>
<evidence type="ECO:0000256" key="1">
    <source>
        <dbReference type="ARBA" id="ARBA00022801"/>
    </source>
</evidence>
<dbReference type="Gene3D" id="3.40.50.1820">
    <property type="entry name" value="alpha/beta hydrolase"/>
    <property type="match status" value="1"/>
</dbReference>
<reference evidence="3 4" key="1">
    <citation type="submission" date="2019-03" db="EMBL/GenBank/DDBJ databases">
        <title>Genomic Encyclopedia of Type Strains, Phase III (KMG-III): the genomes of soil and plant-associated and newly described type strains.</title>
        <authorList>
            <person name="Whitman W."/>
        </authorList>
    </citation>
    <scope>NUCLEOTIDE SEQUENCE [LARGE SCALE GENOMIC DNA]</scope>
    <source>
        <strain evidence="3 4">CECT 8976</strain>
    </source>
</reference>
<keyword evidence="1" id="KW-0378">Hydrolase</keyword>
<dbReference type="PANTHER" id="PTHR43798:SF31">
    <property type="entry name" value="AB HYDROLASE SUPERFAMILY PROTEIN YCLE"/>
    <property type="match status" value="1"/>
</dbReference>
<evidence type="ECO:0000313" key="3">
    <source>
        <dbReference type="EMBL" id="TDR73891.1"/>
    </source>
</evidence>
<dbReference type="RefSeq" id="WP_166642283.1">
    <property type="nucleotide sequence ID" value="NZ_SNZP01000012.1"/>
</dbReference>
<dbReference type="InterPro" id="IPR050266">
    <property type="entry name" value="AB_hydrolase_sf"/>
</dbReference>
<dbReference type="InterPro" id="IPR029058">
    <property type="entry name" value="AB_hydrolase_fold"/>
</dbReference>
<gene>
    <name evidence="3" type="ORF">DFP86_11295</name>
</gene>
<name>A0A4R7AZM4_9NEIS</name>
<dbReference type="PANTHER" id="PTHR43798">
    <property type="entry name" value="MONOACYLGLYCEROL LIPASE"/>
    <property type="match status" value="1"/>
</dbReference>
<accession>A0A4R7AZM4</accession>
<comment type="caution">
    <text evidence="3">The sequence shown here is derived from an EMBL/GenBank/DDBJ whole genome shotgun (WGS) entry which is preliminary data.</text>
</comment>
<keyword evidence="4" id="KW-1185">Reference proteome</keyword>